<comment type="catalytic activity">
    <reaction evidence="15 17 19">
        <text>(6S)-NADHX + ADP = AMP + phosphate + NADH + H(+)</text>
        <dbReference type="Rhea" id="RHEA:32223"/>
        <dbReference type="ChEBI" id="CHEBI:15378"/>
        <dbReference type="ChEBI" id="CHEBI:43474"/>
        <dbReference type="ChEBI" id="CHEBI:57945"/>
        <dbReference type="ChEBI" id="CHEBI:64074"/>
        <dbReference type="ChEBI" id="CHEBI:456215"/>
        <dbReference type="ChEBI" id="CHEBI:456216"/>
        <dbReference type="EC" id="4.2.1.136"/>
    </reaction>
</comment>
<dbReference type="EMBL" id="JAFKCZ010000002">
    <property type="protein sequence ID" value="MBN7795559.1"/>
    <property type="molecule type" value="Genomic_DNA"/>
</dbReference>
<evidence type="ECO:0000256" key="4">
    <source>
        <dbReference type="ARBA" id="ARBA00009524"/>
    </source>
</evidence>
<comment type="cofactor">
    <cofactor evidence="17">
        <name>Mg(2+)</name>
        <dbReference type="ChEBI" id="CHEBI:18420"/>
    </cofactor>
</comment>
<evidence type="ECO:0000256" key="10">
    <source>
        <dbReference type="ARBA" id="ARBA00023027"/>
    </source>
</evidence>
<evidence type="ECO:0000259" key="21">
    <source>
        <dbReference type="PROSITE" id="PS51385"/>
    </source>
</evidence>
<organism evidence="22 23">
    <name type="scientific">Parahaliea mediterranea</name>
    <dbReference type="NCBI Taxonomy" id="651086"/>
    <lineage>
        <taxon>Bacteria</taxon>
        <taxon>Pseudomonadati</taxon>
        <taxon>Pseudomonadota</taxon>
        <taxon>Gammaproteobacteria</taxon>
        <taxon>Cellvibrionales</taxon>
        <taxon>Halieaceae</taxon>
        <taxon>Parahaliea</taxon>
    </lineage>
</organism>
<evidence type="ECO:0000256" key="5">
    <source>
        <dbReference type="ARBA" id="ARBA00022723"/>
    </source>
</evidence>
<dbReference type="PIRSF" id="PIRSF017184">
    <property type="entry name" value="Nnr"/>
    <property type="match status" value="1"/>
</dbReference>
<accession>A0A939DCI9</accession>
<dbReference type="InterPro" id="IPR017953">
    <property type="entry name" value="Carbohydrate_kinase_pred_CS"/>
</dbReference>
<dbReference type="SUPFAM" id="SSF53613">
    <property type="entry name" value="Ribokinase-like"/>
    <property type="match status" value="1"/>
</dbReference>
<dbReference type="InterPro" id="IPR036652">
    <property type="entry name" value="YjeF_N_dom_sf"/>
</dbReference>
<dbReference type="PANTHER" id="PTHR12592:SF0">
    <property type="entry name" value="ATP-DEPENDENT (S)-NAD(P)H-HYDRATE DEHYDRATASE"/>
    <property type="match status" value="1"/>
</dbReference>
<keyword evidence="8 17" id="KW-0521">NADP</keyword>
<feature type="binding site" evidence="17">
    <location>
        <position position="263"/>
    </location>
    <ligand>
        <name>(6S)-NADPHX</name>
        <dbReference type="ChEBI" id="CHEBI:64076"/>
    </ligand>
</feature>
<evidence type="ECO:0000259" key="20">
    <source>
        <dbReference type="PROSITE" id="PS51383"/>
    </source>
</evidence>
<keyword evidence="6 17" id="KW-0547">Nucleotide-binding</keyword>
<evidence type="ECO:0000256" key="17">
    <source>
        <dbReference type="HAMAP-Rule" id="MF_01965"/>
    </source>
</evidence>
<dbReference type="HAMAP" id="MF_01965">
    <property type="entry name" value="NADHX_dehydratase"/>
    <property type="match status" value="1"/>
</dbReference>
<dbReference type="PROSITE" id="PS01050">
    <property type="entry name" value="YJEF_C_2"/>
    <property type="match status" value="1"/>
</dbReference>
<comment type="caution">
    <text evidence="22">The sequence shown here is derived from an EMBL/GenBank/DDBJ whole genome shotgun (WGS) entry which is preliminary data.</text>
</comment>
<dbReference type="InterPro" id="IPR029056">
    <property type="entry name" value="Ribokinase-like"/>
</dbReference>
<evidence type="ECO:0000256" key="19">
    <source>
        <dbReference type="PIRNR" id="PIRNR017184"/>
    </source>
</evidence>
<proteinExistence type="inferred from homology"/>
<dbReference type="InterPro" id="IPR004443">
    <property type="entry name" value="YjeF_N_dom"/>
</dbReference>
<evidence type="ECO:0000256" key="6">
    <source>
        <dbReference type="ARBA" id="ARBA00022741"/>
    </source>
</evidence>
<comment type="similarity">
    <text evidence="18">Belongs to the NnrE/AIBP family.</text>
</comment>
<comment type="function">
    <text evidence="17">Catalyzes the dehydration of the S-form of NAD(P)HX at the expense of ADP, which is converted to AMP. Together with NAD(P)HX epimerase, which catalyzes the epimerization of the S- and R-forms, the enzyme allows the repair of both epimers of NAD(P)HX, a damaged form of NAD(P)H that is a result of enzymatic or heat-dependent hydration.</text>
</comment>
<dbReference type="PANTHER" id="PTHR12592">
    <property type="entry name" value="ATP-DEPENDENT (S)-NAD(P)H-HYDRATE DEHYDRATASE FAMILY MEMBER"/>
    <property type="match status" value="1"/>
</dbReference>
<keyword evidence="23" id="KW-1185">Reference proteome</keyword>
<dbReference type="SUPFAM" id="SSF64153">
    <property type="entry name" value="YjeF N-terminal domain-like"/>
    <property type="match status" value="1"/>
</dbReference>
<name>A0A939DCI9_9GAMM</name>
<comment type="cofactor">
    <cofactor evidence="18 19">
        <name>K(+)</name>
        <dbReference type="ChEBI" id="CHEBI:29103"/>
    </cofactor>
    <text evidence="18 19">Binds 1 potassium ion per subunit.</text>
</comment>
<dbReference type="InterPro" id="IPR030677">
    <property type="entry name" value="Nnr"/>
</dbReference>
<dbReference type="GO" id="GO:0052856">
    <property type="term" value="F:NAD(P)HX epimerase activity"/>
    <property type="evidence" value="ECO:0007669"/>
    <property type="project" value="UniProtKB-UniRule"/>
</dbReference>
<comment type="catalytic activity">
    <reaction evidence="16 17 19">
        <text>(6S)-NADPHX + ADP = AMP + phosphate + NADPH + H(+)</text>
        <dbReference type="Rhea" id="RHEA:32235"/>
        <dbReference type="ChEBI" id="CHEBI:15378"/>
        <dbReference type="ChEBI" id="CHEBI:43474"/>
        <dbReference type="ChEBI" id="CHEBI:57783"/>
        <dbReference type="ChEBI" id="CHEBI:64076"/>
        <dbReference type="ChEBI" id="CHEBI:456215"/>
        <dbReference type="ChEBI" id="CHEBI:456216"/>
        <dbReference type="EC" id="4.2.1.136"/>
    </reaction>
</comment>
<dbReference type="NCBIfam" id="TIGR00196">
    <property type="entry name" value="yjeF_cterm"/>
    <property type="match status" value="1"/>
</dbReference>
<dbReference type="Gene3D" id="3.40.1190.20">
    <property type="match status" value="1"/>
</dbReference>
<keyword evidence="11 18" id="KW-0413">Isomerase</keyword>
<dbReference type="CDD" id="cd01171">
    <property type="entry name" value="YXKO-related"/>
    <property type="match status" value="1"/>
</dbReference>
<feature type="binding site" evidence="17">
    <location>
        <position position="440"/>
    </location>
    <ligand>
        <name>(6S)-NADPHX</name>
        <dbReference type="ChEBI" id="CHEBI:64076"/>
    </ligand>
</feature>
<dbReference type="EC" id="5.1.99.6" evidence="19"/>
<evidence type="ECO:0000256" key="15">
    <source>
        <dbReference type="ARBA" id="ARBA00048238"/>
    </source>
</evidence>
<comment type="function">
    <text evidence="18">Catalyzes the epimerization of the S- and R-forms of NAD(P)HX, a damaged form of NAD(P)H that is a result of enzymatic or heat-dependent hydration. This is a prerequisite for the S-specific NAD(P)H-hydrate dehydratase to allow the repair of both epimers of NAD(P)HX.</text>
</comment>
<evidence type="ECO:0000256" key="2">
    <source>
        <dbReference type="ARBA" id="ARBA00000909"/>
    </source>
</evidence>
<dbReference type="Gene3D" id="3.40.50.10260">
    <property type="entry name" value="YjeF N-terminal domain"/>
    <property type="match status" value="1"/>
</dbReference>
<evidence type="ECO:0000256" key="12">
    <source>
        <dbReference type="ARBA" id="ARBA00023239"/>
    </source>
</evidence>
<reference evidence="22" key="1">
    <citation type="submission" date="2021-02" db="EMBL/GenBank/DDBJ databases">
        <title>PHA producing bacteria isolated from coastal sediment in Guangdong, Shenzhen.</title>
        <authorList>
            <person name="Zheng W."/>
            <person name="Yu S."/>
            <person name="Huang Y."/>
        </authorList>
    </citation>
    <scope>NUCLEOTIDE SEQUENCE</scope>
    <source>
        <strain evidence="22">TN14-10</strain>
    </source>
</reference>
<dbReference type="InterPro" id="IPR000631">
    <property type="entry name" value="CARKD"/>
</dbReference>
<comment type="similarity">
    <text evidence="4 19">In the C-terminal section; belongs to the NnrD/CARKD family.</text>
</comment>
<feature type="binding site" evidence="17">
    <location>
        <position position="439"/>
    </location>
    <ligand>
        <name>AMP</name>
        <dbReference type="ChEBI" id="CHEBI:456215"/>
    </ligand>
</feature>
<feature type="domain" description="YjeF C-terminal" evidence="20">
    <location>
        <begin position="228"/>
        <end position="496"/>
    </location>
</feature>
<keyword evidence="5 18" id="KW-0479">Metal-binding</keyword>
<keyword evidence="13" id="KW-0511">Multifunctional enzyme</keyword>
<comment type="similarity">
    <text evidence="3 19">In the N-terminal section; belongs to the NnrE/AIBP family.</text>
</comment>
<evidence type="ECO:0000256" key="11">
    <source>
        <dbReference type="ARBA" id="ARBA00023235"/>
    </source>
</evidence>
<evidence type="ECO:0000256" key="13">
    <source>
        <dbReference type="ARBA" id="ARBA00023268"/>
    </source>
</evidence>
<dbReference type="GO" id="GO:0005524">
    <property type="term" value="F:ATP binding"/>
    <property type="evidence" value="ECO:0007669"/>
    <property type="project" value="UniProtKB-UniRule"/>
</dbReference>
<comment type="catalytic activity">
    <reaction evidence="2 18 19">
        <text>(6R)-NADPHX = (6S)-NADPHX</text>
        <dbReference type="Rhea" id="RHEA:32227"/>
        <dbReference type="ChEBI" id="CHEBI:64076"/>
        <dbReference type="ChEBI" id="CHEBI:64077"/>
        <dbReference type="EC" id="5.1.99.6"/>
    </reaction>
</comment>
<feature type="binding site" evidence="18">
    <location>
        <position position="65"/>
    </location>
    <ligand>
        <name>K(+)</name>
        <dbReference type="ChEBI" id="CHEBI:29103"/>
    </ligand>
</feature>
<evidence type="ECO:0000256" key="3">
    <source>
        <dbReference type="ARBA" id="ARBA00006001"/>
    </source>
</evidence>
<feature type="binding site" evidence="17">
    <location>
        <begin position="411"/>
        <end position="415"/>
    </location>
    <ligand>
        <name>AMP</name>
        <dbReference type="ChEBI" id="CHEBI:456215"/>
    </ligand>
</feature>
<evidence type="ECO:0000256" key="18">
    <source>
        <dbReference type="HAMAP-Rule" id="MF_01966"/>
    </source>
</evidence>
<feature type="binding site" evidence="17">
    <location>
        <position position="374"/>
    </location>
    <ligand>
        <name>(6S)-NADPHX</name>
        <dbReference type="ChEBI" id="CHEBI:64076"/>
    </ligand>
</feature>
<keyword evidence="9 18" id="KW-0630">Potassium</keyword>
<dbReference type="GO" id="GO:0046496">
    <property type="term" value="P:nicotinamide nucleotide metabolic process"/>
    <property type="evidence" value="ECO:0007669"/>
    <property type="project" value="UniProtKB-UniRule"/>
</dbReference>
<evidence type="ECO:0000256" key="14">
    <source>
        <dbReference type="ARBA" id="ARBA00025153"/>
    </source>
</evidence>
<comment type="catalytic activity">
    <reaction evidence="1 18 19">
        <text>(6R)-NADHX = (6S)-NADHX</text>
        <dbReference type="Rhea" id="RHEA:32215"/>
        <dbReference type="ChEBI" id="CHEBI:64074"/>
        <dbReference type="ChEBI" id="CHEBI:64075"/>
        <dbReference type="EC" id="5.1.99.6"/>
    </reaction>
</comment>
<dbReference type="HAMAP" id="MF_01966">
    <property type="entry name" value="NADHX_epimerase"/>
    <property type="match status" value="1"/>
</dbReference>
<feature type="binding site" evidence="18">
    <location>
        <position position="161"/>
    </location>
    <ligand>
        <name>(6S)-NADPHX</name>
        <dbReference type="ChEBI" id="CHEBI:64076"/>
    </ligand>
</feature>
<dbReference type="PROSITE" id="PS51383">
    <property type="entry name" value="YJEF_C_3"/>
    <property type="match status" value="1"/>
</dbReference>
<sequence>MFDFTQMQGLYTARQVRALDARAIGGAGIPGPILMARAAAAAWDQLLALWPRPELVQVLCGTGNNGGDGFLLAELAHKRGYPVAVYQLGDPARIGGDALKAREQALASGVPVAPYTAGCLESRGVVVDAMLGTGLGGEVRDAQRGAIEAVNTLDLPVLAVDIPSGLCADSGRVLGAAVRAATTVTFIAAKRGLYTGDGQDCAGAVSLATLSVPAAVYAVEPPDCRRLSLDAMLAALPPRPANAHKGLYGRVLVAGGDLGMGGAIALAAEAALRCGAGLVSAATRAEHVPAILARSPEVMARGVASGQELASLLDGADVVALGPGLGQSPWSEQLFQAACEHRVPLVLDADALNLLGRRVGGVVPPRGNWILTPHPGEAARLLGCSTGEVQADRFAAARELQQRLGGVVVLKGNGTLVCDGEQVLLGDYGNPGMASGGMGDVLTGVIAALLAQGLAPVEAAALGVCLHGAAADRAAGAGQRGLLASDLAPHMRELLA</sequence>
<protein>
    <recommendedName>
        <fullName evidence="19">Bifunctional NAD(P)H-hydrate repair enzyme</fullName>
    </recommendedName>
    <alternativeName>
        <fullName evidence="19">Nicotinamide nucleotide repair protein</fullName>
    </alternativeName>
    <domain>
        <recommendedName>
            <fullName evidence="19">ADP-dependent (S)-NAD(P)H-hydrate dehydratase</fullName>
            <ecNumber evidence="19">4.2.1.136</ecNumber>
        </recommendedName>
        <alternativeName>
            <fullName evidence="19">ADP-dependent NAD(P)HX dehydratase</fullName>
        </alternativeName>
    </domain>
    <domain>
        <recommendedName>
            <fullName evidence="19">NAD(P)H-hydrate epimerase</fullName>
            <ecNumber evidence="19">5.1.99.6</ecNumber>
        </recommendedName>
    </domain>
</protein>
<evidence type="ECO:0000256" key="7">
    <source>
        <dbReference type="ARBA" id="ARBA00022840"/>
    </source>
</evidence>
<feature type="binding site" evidence="18">
    <location>
        <position position="128"/>
    </location>
    <ligand>
        <name>K(+)</name>
        <dbReference type="ChEBI" id="CHEBI:29103"/>
    </ligand>
</feature>
<dbReference type="Pfam" id="PF01256">
    <property type="entry name" value="Carb_kinase"/>
    <property type="match status" value="1"/>
</dbReference>
<dbReference type="PROSITE" id="PS51385">
    <property type="entry name" value="YJEF_N"/>
    <property type="match status" value="1"/>
</dbReference>
<feature type="binding site" evidence="18">
    <location>
        <begin position="132"/>
        <end position="138"/>
    </location>
    <ligand>
        <name>(6S)-NADPHX</name>
        <dbReference type="ChEBI" id="CHEBI:64076"/>
    </ligand>
</feature>
<gene>
    <name evidence="17" type="primary">nnrD</name>
    <name evidence="18" type="synonym">nnrE</name>
    <name evidence="22" type="ORF">JYP50_03085</name>
</gene>
<dbReference type="RefSeq" id="WP_206559005.1">
    <property type="nucleotide sequence ID" value="NZ_JAFKCZ010000002.1"/>
</dbReference>
<dbReference type="NCBIfam" id="TIGR00197">
    <property type="entry name" value="yjeF_nterm"/>
    <property type="match status" value="1"/>
</dbReference>
<dbReference type="GO" id="GO:0052855">
    <property type="term" value="F:ADP-dependent NAD(P)H-hydrate dehydratase activity"/>
    <property type="evidence" value="ECO:0007669"/>
    <property type="project" value="UniProtKB-UniRule"/>
</dbReference>
<keyword evidence="7 17" id="KW-0067">ATP-binding</keyword>
<evidence type="ECO:0000256" key="16">
    <source>
        <dbReference type="ARBA" id="ARBA00049209"/>
    </source>
</evidence>
<feature type="binding site" evidence="18">
    <location>
        <position position="164"/>
    </location>
    <ligand>
        <name>K(+)</name>
        <dbReference type="ChEBI" id="CHEBI:29103"/>
    </ligand>
</feature>
<dbReference type="EC" id="4.2.1.136" evidence="19"/>
<dbReference type="AlphaFoldDB" id="A0A939DCI9"/>
<evidence type="ECO:0000256" key="8">
    <source>
        <dbReference type="ARBA" id="ARBA00022857"/>
    </source>
</evidence>
<comment type="similarity">
    <text evidence="17">Belongs to the NnrD/CARKD family.</text>
</comment>
<dbReference type="Proteomes" id="UP000664303">
    <property type="component" value="Unassembled WGS sequence"/>
</dbReference>
<dbReference type="GO" id="GO:0046872">
    <property type="term" value="F:metal ion binding"/>
    <property type="evidence" value="ECO:0007669"/>
    <property type="project" value="UniProtKB-UniRule"/>
</dbReference>
<comment type="caution">
    <text evidence="18">Lacks conserved residue(s) required for the propagation of feature annotation.</text>
</comment>
<comment type="subunit">
    <text evidence="17">Homotetramer.</text>
</comment>
<feature type="domain" description="YjeF N-terminal" evidence="21">
    <location>
        <begin position="16"/>
        <end position="218"/>
    </location>
</feature>
<keyword evidence="12 17" id="KW-0456">Lyase</keyword>
<feature type="binding site" evidence="18">
    <location>
        <begin position="64"/>
        <end position="68"/>
    </location>
    <ligand>
        <name>(6S)-NADPHX</name>
        <dbReference type="ChEBI" id="CHEBI:64076"/>
    </ligand>
</feature>
<dbReference type="GO" id="GO:0110051">
    <property type="term" value="P:metabolite repair"/>
    <property type="evidence" value="ECO:0007669"/>
    <property type="project" value="TreeGrafter"/>
</dbReference>
<feature type="binding site" evidence="17">
    <location>
        <position position="324"/>
    </location>
    <ligand>
        <name>(6S)-NADPHX</name>
        <dbReference type="ChEBI" id="CHEBI:64076"/>
    </ligand>
</feature>
<evidence type="ECO:0000313" key="22">
    <source>
        <dbReference type="EMBL" id="MBN7795559.1"/>
    </source>
</evidence>
<keyword evidence="10 17" id="KW-0520">NAD</keyword>
<dbReference type="Pfam" id="PF03853">
    <property type="entry name" value="YjeF_N"/>
    <property type="match status" value="1"/>
</dbReference>
<evidence type="ECO:0000256" key="1">
    <source>
        <dbReference type="ARBA" id="ARBA00000013"/>
    </source>
</evidence>
<comment type="function">
    <text evidence="14 19">Bifunctional enzyme that catalyzes the epimerization of the S- and R-forms of NAD(P)HX and the dehydration of the S-form of NAD(P)HX at the expense of ADP, which is converted to AMP. This allows the repair of both epimers of NAD(P)HX, a damaged form of NAD(P)H that is a result of enzymatic or heat-dependent hydration.</text>
</comment>
<evidence type="ECO:0000256" key="9">
    <source>
        <dbReference type="ARBA" id="ARBA00022958"/>
    </source>
</evidence>
<evidence type="ECO:0000313" key="23">
    <source>
        <dbReference type="Proteomes" id="UP000664303"/>
    </source>
</evidence>